<dbReference type="EMBL" id="JAUOQO010001144">
    <property type="protein sequence ID" value="MDO6575733.1"/>
    <property type="molecule type" value="Genomic_DNA"/>
</dbReference>
<dbReference type="AlphaFoldDB" id="A0AAW7YWS4"/>
<evidence type="ECO:0000313" key="2">
    <source>
        <dbReference type="EMBL" id="MDO6575733.1"/>
    </source>
</evidence>
<dbReference type="Proteomes" id="UP001170310">
    <property type="component" value="Unassembled WGS sequence"/>
</dbReference>
<protein>
    <submittedName>
        <fullName evidence="2">GTP-binding protein</fullName>
    </submittedName>
</protein>
<keyword evidence="3" id="KW-1185">Reference proteome</keyword>
<evidence type="ECO:0000259" key="1">
    <source>
        <dbReference type="PROSITE" id="PS51722"/>
    </source>
</evidence>
<dbReference type="SUPFAM" id="SSF52540">
    <property type="entry name" value="P-loop containing nucleoside triphosphate hydrolases"/>
    <property type="match status" value="1"/>
</dbReference>
<dbReference type="PANTHER" id="PTHR42908">
    <property type="entry name" value="TRANSLATION ELONGATION FACTOR-RELATED"/>
    <property type="match status" value="1"/>
</dbReference>
<sequence>GITILAKNTAIEWNDYHINIVDTPGHADFGGEVERVMSMADSVLLIVYAQEGPMPQTLFVTQKSFAQGLKPIFVIN</sequence>
<dbReference type="PANTHER" id="PTHR42908:SF8">
    <property type="entry name" value="TR-TYPE G DOMAIN-CONTAINING PROTEIN"/>
    <property type="match status" value="1"/>
</dbReference>
<accession>A0AAW7YWS4</accession>
<dbReference type="InterPro" id="IPR000795">
    <property type="entry name" value="T_Tr_GTP-bd_dom"/>
</dbReference>
<feature type="non-terminal residue" evidence="2">
    <location>
        <position position="1"/>
    </location>
</feature>
<dbReference type="InterPro" id="IPR027417">
    <property type="entry name" value="P-loop_NTPase"/>
</dbReference>
<evidence type="ECO:0000313" key="3">
    <source>
        <dbReference type="Proteomes" id="UP001170310"/>
    </source>
</evidence>
<feature type="domain" description="Tr-type G" evidence="1">
    <location>
        <begin position="1"/>
        <end position="76"/>
    </location>
</feature>
<feature type="non-terminal residue" evidence="2">
    <location>
        <position position="76"/>
    </location>
</feature>
<dbReference type="GO" id="GO:1990904">
    <property type="term" value="C:ribonucleoprotein complex"/>
    <property type="evidence" value="ECO:0007669"/>
    <property type="project" value="TreeGrafter"/>
</dbReference>
<reference evidence="2" key="1">
    <citation type="submission" date="2023-07" db="EMBL/GenBank/DDBJ databases">
        <title>Genome content predicts the carbon catabolic preferences of heterotrophic bacteria.</title>
        <authorList>
            <person name="Gralka M."/>
        </authorList>
    </citation>
    <scope>NUCLEOTIDE SEQUENCE</scope>
    <source>
        <strain evidence="2">E2R20</strain>
    </source>
</reference>
<dbReference type="Gene3D" id="3.40.50.300">
    <property type="entry name" value="P-loop containing nucleotide triphosphate hydrolases"/>
    <property type="match status" value="1"/>
</dbReference>
<name>A0AAW7YWS4_9STAP</name>
<dbReference type="GO" id="GO:0005829">
    <property type="term" value="C:cytosol"/>
    <property type="evidence" value="ECO:0007669"/>
    <property type="project" value="TreeGrafter"/>
</dbReference>
<organism evidence="2 3">
    <name type="scientific">Staphylococcus pasteuri_A</name>
    <dbReference type="NCBI Taxonomy" id="3062664"/>
    <lineage>
        <taxon>Bacteria</taxon>
        <taxon>Bacillati</taxon>
        <taxon>Bacillota</taxon>
        <taxon>Bacilli</taxon>
        <taxon>Bacillales</taxon>
        <taxon>Staphylococcaceae</taxon>
        <taxon>Staphylococcus</taxon>
    </lineage>
</organism>
<dbReference type="RefSeq" id="WP_303522934.1">
    <property type="nucleotide sequence ID" value="NZ_JAUOQO010001144.1"/>
</dbReference>
<comment type="caution">
    <text evidence="2">The sequence shown here is derived from an EMBL/GenBank/DDBJ whole genome shotgun (WGS) entry which is preliminary data.</text>
</comment>
<proteinExistence type="predicted"/>
<dbReference type="GO" id="GO:0005525">
    <property type="term" value="F:GTP binding"/>
    <property type="evidence" value="ECO:0007669"/>
    <property type="project" value="InterPro"/>
</dbReference>
<gene>
    <name evidence="2" type="ORF">Q4528_16635</name>
</gene>
<dbReference type="GO" id="GO:0003924">
    <property type="term" value="F:GTPase activity"/>
    <property type="evidence" value="ECO:0007669"/>
    <property type="project" value="InterPro"/>
</dbReference>
<dbReference type="Pfam" id="PF00009">
    <property type="entry name" value="GTP_EFTU"/>
    <property type="match status" value="1"/>
</dbReference>
<dbReference type="PROSITE" id="PS51722">
    <property type="entry name" value="G_TR_2"/>
    <property type="match status" value="1"/>
</dbReference>